<dbReference type="CDD" id="cd17319">
    <property type="entry name" value="MFS_ExuT_GudP_like"/>
    <property type="match status" value="1"/>
</dbReference>
<feature type="transmembrane region" description="Helical" evidence="5">
    <location>
        <begin position="88"/>
        <end position="108"/>
    </location>
</feature>
<feature type="transmembrane region" description="Helical" evidence="5">
    <location>
        <begin position="217"/>
        <end position="240"/>
    </location>
</feature>
<feature type="transmembrane region" description="Helical" evidence="5">
    <location>
        <begin position="21"/>
        <end position="41"/>
    </location>
</feature>
<evidence type="ECO:0000256" key="2">
    <source>
        <dbReference type="ARBA" id="ARBA00022692"/>
    </source>
</evidence>
<dbReference type="InterPro" id="IPR036259">
    <property type="entry name" value="MFS_trans_sf"/>
</dbReference>
<keyword evidence="2 5" id="KW-0812">Transmembrane</keyword>
<feature type="transmembrane region" description="Helical" evidence="5">
    <location>
        <begin position="328"/>
        <end position="348"/>
    </location>
</feature>
<protein>
    <submittedName>
        <fullName evidence="7">Glucarate transporter</fullName>
    </submittedName>
</protein>
<dbReference type="STRING" id="318683.A0U94_00610"/>
<dbReference type="EMBL" id="LHZR01000107">
    <property type="protein sequence ID" value="KXV47817.1"/>
    <property type="molecule type" value="Genomic_DNA"/>
</dbReference>
<dbReference type="InterPro" id="IPR050382">
    <property type="entry name" value="MFS_Na/Anion_cotransporter"/>
</dbReference>
<feature type="transmembrane region" description="Helical" evidence="5">
    <location>
        <begin position="147"/>
        <end position="171"/>
    </location>
</feature>
<feature type="transmembrane region" description="Helical" evidence="5">
    <location>
        <begin position="61"/>
        <end position="81"/>
    </location>
</feature>
<comment type="caution">
    <text evidence="7">The sequence shown here is derived from an EMBL/GenBank/DDBJ whole genome shotgun (WGS) entry which is preliminary data.</text>
</comment>
<evidence type="ECO:0000256" key="5">
    <source>
        <dbReference type="SAM" id="Phobius"/>
    </source>
</evidence>
<evidence type="ECO:0000313" key="8">
    <source>
        <dbReference type="Proteomes" id="UP000075636"/>
    </source>
</evidence>
<reference evidence="7 8" key="1">
    <citation type="submission" date="2015-06" db="EMBL/GenBank/DDBJ databases">
        <title>Improved classification and identification of acetic acid bacteria using matrix-assisted laser desorption/ionization time-of-flight mass spectrometry; Gluconobacter nephelii and Gluconobacter uchimurae are later heterotypic synonyms of Gluconobacter japonicus and Gluconobacter oxydans, respectively.</title>
        <authorList>
            <person name="Li L."/>
            <person name="Cleenwerck I."/>
            <person name="De Vuyst L."/>
            <person name="Vandamme P."/>
        </authorList>
    </citation>
    <scope>NUCLEOTIDE SEQUENCE [LARGE SCALE GENOMIC DNA]</scope>
    <source>
        <strain evidence="7 8">LMG 1768</strain>
    </source>
</reference>
<keyword evidence="4 5" id="KW-0472">Membrane</keyword>
<evidence type="ECO:0000313" key="7">
    <source>
        <dbReference type="EMBL" id="KXV47817.1"/>
    </source>
</evidence>
<dbReference type="AlphaFoldDB" id="A0A149TIF9"/>
<dbReference type="PATRIC" id="fig|318683.6.peg.589"/>
<dbReference type="PANTHER" id="PTHR11662">
    <property type="entry name" value="SOLUTE CARRIER FAMILY 17"/>
    <property type="match status" value="1"/>
</dbReference>
<dbReference type="PROSITE" id="PS50850">
    <property type="entry name" value="MFS"/>
    <property type="match status" value="1"/>
</dbReference>
<accession>A0A149TIF9</accession>
<organism evidence="7 8">
    <name type="scientific">Gluconobacter albidus</name>
    <dbReference type="NCBI Taxonomy" id="318683"/>
    <lineage>
        <taxon>Bacteria</taxon>
        <taxon>Pseudomonadati</taxon>
        <taxon>Pseudomonadota</taxon>
        <taxon>Alphaproteobacteria</taxon>
        <taxon>Acetobacterales</taxon>
        <taxon>Acetobacteraceae</taxon>
        <taxon>Gluconobacter</taxon>
    </lineage>
</organism>
<evidence type="ECO:0000256" key="1">
    <source>
        <dbReference type="ARBA" id="ARBA00004141"/>
    </source>
</evidence>
<evidence type="ECO:0000256" key="3">
    <source>
        <dbReference type="ARBA" id="ARBA00022989"/>
    </source>
</evidence>
<evidence type="ECO:0000259" key="6">
    <source>
        <dbReference type="PROSITE" id="PS50850"/>
    </source>
</evidence>
<dbReference type="Gene3D" id="1.20.1250.20">
    <property type="entry name" value="MFS general substrate transporter like domains"/>
    <property type="match status" value="2"/>
</dbReference>
<dbReference type="Proteomes" id="UP000075636">
    <property type="component" value="Unassembled WGS sequence"/>
</dbReference>
<dbReference type="GO" id="GO:0022857">
    <property type="term" value="F:transmembrane transporter activity"/>
    <property type="evidence" value="ECO:0007669"/>
    <property type="project" value="InterPro"/>
</dbReference>
<dbReference type="Pfam" id="PF07690">
    <property type="entry name" value="MFS_1"/>
    <property type="match status" value="1"/>
</dbReference>
<comment type="subcellular location">
    <subcellularLocation>
        <location evidence="1">Membrane</location>
        <topology evidence="1">Multi-pass membrane protein</topology>
    </subcellularLocation>
</comment>
<sequence>MHRKEAHFLQTVPEDRRPFRFVIYALTITMCVICYGDRAALSVGMPQIAHEFALTPGETGWVLSSFLWSYFILNLPSAILLDRFGVRIIGAAAVALWSLAMILGSLTATVPAFIATRILLGVGEAPTFALGNKVVRAWAPLHERGLMMTAFICGIPIGLACGAASGGWLIAHYGWRPAFSLLGALGLVWSVVWLLTHPRPARGTQATSFSLISVPTLFRSSAFWGIVIAQCCANYANFLLMSWLPIIMRQTLHLGTEQSGAYTAYCYVGAAVLSITAGKIGETLVRGSNLSLGGRRKVVCLYLVLASSMGFLPLCGTAATIIPLLAVSMAFMAGGTGANMALLADLLVEDEILGSVTGLTLTFSNGLGILAPVMTGYLLQATGNFHGVFYITGIIILCGALAAALLPRRPFHGRTQPDQTA</sequence>
<keyword evidence="3 5" id="KW-1133">Transmembrane helix</keyword>
<feature type="transmembrane region" description="Helical" evidence="5">
    <location>
        <begin position="385"/>
        <end position="406"/>
    </location>
</feature>
<evidence type="ECO:0000256" key="4">
    <source>
        <dbReference type="ARBA" id="ARBA00023136"/>
    </source>
</evidence>
<dbReference type="InterPro" id="IPR020846">
    <property type="entry name" value="MFS_dom"/>
</dbReference>
<dbReference type="PANTHER" id="PTHR11662:SF399">
    <property type="entry name" value="FI19708P1-RELATED"/>
    <property type="match status" value="1"/>
</dbReference>
<gene>
    <name evidence="7" type="ORF">AD945_08965</name>
</gene>
<feature type="transmembrane region" description="Helical" evidence="5">
    <location>
        <begin position="299"/>
        <end position="322"/>
    </location>
</feature>
<feature type="transmembrane region" description="Helical" evidence="5">
    <location>
        <begin position="360"/>
        <end position="379"/>
    </location>
</feature>
<feature type="domain" description="Major facilitator superfamily (MFS) profile" evidence="6">
    <location>
        <begin position="23"/>
        <end position="411"/>
    </location>
</feature>
<name>A0A149TIF9_9PROT</name>
<dbReference type="GO" id="GO:0016020">
    <property type="term" value="C:membrane"/>
    <property type="evidence" value="ECO:0007669"/>
    <property type="project" value="UniProtKB-SubCell"/>
</dbReference>
<feature type="transmembrane region" description="Helical" evidence="5">
    <location>
        <begin position="177"/>
        <end position="196"/>
    </location>
</feature>
<dbReference type="SUPFAM" id="SSF103473">
    <property type="entry name" value="MFS general substrate transporter"/>
    <property type="match status" value="1"/>
</dbReference>
<dbReference type="InterPro" id="IPR011701">
    <property type="entry name" value="MFS"/>
</dbReference>
<proteinExistence type="predicted"/>